<keyword evidence="2" id="KW-0472">Membrane</keyword>
<feature type="compositionally biased region" description="Low complexity" evidence="1">
    <location>
        <begin position="127"/>
        <end position="140"/>
    </location>
</feature>
<evidence type="ECO:0000313" key="3">
    <source>
        <dbReference type="EMBL" id="KZX13768.1"/>
    </source>
</evidence>
<feature type="region of interest" description="Disordered" evidence="1">
    <location>
        <begin position="51"/>
        <end position="144"/>
    </location>
</feature>
<organism evidence="3 4">
    <name type="scientific">Methanobrevibacter oralis</name>
    <dbReference type="NCBI Taxonomy" id="66851"/>
    <lineage>
        <taxon>Archaea</taxon>
        <taxon>Methanobacteriati</taxon>
        <taxon>Methanobacteriota</taxon>
        <taxon>Methanomada group</taxon>
        <taxon>Methanobacteria</taxon>
        <taxon>Methanobacteriales</taxon>
        <taxon>Methanobacteriaceae</taxon>
        <taxon>Methanobrevibacter</taxon>
    </lineage>
</organism>
<feature type="transmembrane region" description="Helical" evidence="2">
    <location>
        <begin position="21"/>
        <end position="40"/>
    </location>
</feature>
<feature type="compositionally biased region" description="Low complexity" evidence="1">
    <location>
        <begin position="63"/>
        <end position="108"/>
    </location>
</feature>
<dbReference type="PATRIC" id="fig|66851.6.peg.399"/>
<dbReference type="STRING" id="66851.MBORA_03440"/>
<gene>
    <name evidence="3" type="ORF">MBORA_03440</name>
</gene>
<keyword evidence="2" id="KW-1133">Transmembrane helix</keyword>
<reference evidence="4" key="1">
    <citation type="journal article" date="2016" name="Genome Announc.">
        <title>Draft Genome Sequences of Methanobrevibacter curvatus DSM11111, Methanobrevibacter cuticularis DSM11139, Methanobrevibacter filiformis DSM11501, and Methanobrevibacter oralis DSM7256.</title>
        <authorList>
            <person name="Poehlein A."/>
            <person name="Seedorf H."/>
        </authorList>
    </citation>
    <scope>NUCLEOTIDE SEQUENCE [LARGE SCALE GENOMIC DNA]</scope>
    <source>
        <strain evidence="4">DSM 7256 / JCM 30027 / ZR</strain>
    </source>
</reference>
<protein>
    <submittedName>
        <fullName evidence="3">Uncharacterized protein</fullName>
    </submittedName>
</protein>
<name>A0A166BSM9_METOA</name>
<evidence type="ECO:0000256" key="2">
    <source>
        <dbReference type="SAM" id="Phobius"/>
    </source>
</evidence>
<keyword evidence="2" id="KW-0812">Transmembrane</keyword>
<evidence type="ECO:0000313" key="4">
    <source>
        <dbReference type="Proteomes" id="UP000077428"/>
    </source>
</evidence>
<proteinExistence type="predicted"/>
<comment type="caution">
    <text evidence="3">The sequence shown here is derived from an EMBL/GenBank/DDBJ whole genome shotgun (WGS) entry which is preliminary data.</text>
</comment>
<sequence length="187" mass="20548">MVLLLQEVEKIMKDKTLRKNIILFLFLLLICLITLSFVSAHPGHGSEYVEEITSEDVSHSQPSKEVSTSDSSQSSHSSTDSSSNSHSSKGSKSPSSKGDSKSSSSYKSSAKDGDYSSKQTIQGDLSNSNNKTTNDNNNFSKDIEDNSSDIIKNKANNEDNILKYIFIAICSFLFGLIVVYVVVRYIL</sequence>
<evidence type="ECO:0000256" key="1">
    <source>
        <dbReference type="SAM" id="MobiDB-lite"/>
    </source>
</evidence>
<dbReference type="RefSeq" id="WP_187115428.1">
    <property type="nucleotide sequence ID" value="NZ_CABMAB010000047.1"/>
</dbReference>
<keyword evidence="4" id="KW-1185">Reference proteome</keyword>
<accession>A0A166BSM9</accession>
<dbReference type="AlphaFoldDB" id="A0A166BSM9"/>
<feature type="transmembrane region" description="Helical" evidence="2">
    <location>
        <begin position="161"/>
        <end position="183"/>
    </location>
</feature>
<dbReference type="EMBL" id="LWMU01000045">
    <property type="protein sequence ID" value="KZX13768.1"/>
    <property type="molecule type" value="Genomic_DNA"/>
</dbReference>
<dbReference type="Proteomes" id="UP000077428">
    <property type="component" value="Unassembled WGS sequence"/>
</dbReference>